<feature type="non-terminal residue" evidence="5">
    <location>
        <position position="431"/>
    </location>
</feature>
<comment type="caution">
    <text evidence="5">The sequence shown here is derived from an EMBL/GenBank/DDBJ whole genome shotgun (WGS) entry which is preliminary data.</text>
</comment>
<dbReference type="InterPro" id="IPR019826">
    <property type="entry name" value="Carboxylesterase_B_AS"/>
</dbReference>
<dbReference type="Pfam" id="PF00135">
    <property type="entry name" value="COesterase"/>
    <property type="match status" value="1"/>
</dbReference>
<dbReference type="SUPFAM" id="SSF53474">
    <property type="entry name" value="alpha/beta-Hydrolases"/>
    <property type="match status" value="1"/>
</dbReference>
<accession>A0A4T0B8Z0</accession>
<dbReference type="GO" id="GO:0016787">
    <property type="term" value="F:hydrolase activity"/>
    <property type="evidence" value="ECO:0007669"/>
    <property type="project" value="UniProtKB-KW"/>
</dbReference>
<dbReference type="EC" id="3.1.1.-" evidence="3"/>
<dbReference type="Gene3D" id="3.40.50.1820">
    <property type="entry name" value="alpha/beta hydrolase"/>
    <property type="match status" value="1"/>
</dbReference>
<organism evidence="5 6">
    <name type="scientific">Aureobasidium pullulans</name>
    <name type="common">Black yeast</name>
    <name type="synonym">Pullularia pullulans</name>
    <dbReference type="NCBI Taxonomy" id="5580"/>
    <lineage>
        <taxon>Eukaryota</taxon>
        <taxon>Fungi</taxon>
        <taxon>Dikarya</taxon>
        <taxon>Ascomycota</taxon>
        <taxon>Pezizomycotina</taxon>
        <taxon>Dothideomycetes</taxon>
        <taxon>Dothideomycetidae</taxon>
        <taxon>Dothideales</taxon>
        <taxon>Saccotheciaceae</taxon>
        <taxon>Aureobasidium</taxon>
    </lineage>
</organism>
<dbReference type="EMBL" id="QZBZ01000914">
    <property type="protein sequence ID" value="TIA27512.1"/>
    <property type="molecule type" value="Genomic_DNA"/>
</dbReference>
<feature type="domain" description="Carboxylesterase type B" evidence="4">
    <location>
        <begin position="22"/>
        <end position="428"/>
    </location>
</feature>
<evidence type="ECO:0000256" key="1">
    <source>
        <dbReference type="ARBA" id="ARBA00005964"/>
    </source>
</evidence>
<sequence>MVEVIHVITPQTTPALILGLIGYLLGNSTESDGTYLVSKANGSVIYVQIQYRLGALGFLASSEIMSNGTANAGFLDQRSALQWVQRNIAAFGGDPTKVTIIGGSAGGGSVTAQLMLNGGTSDPPFRAAIANFPWWQTFHNQTLYDLQYRNVLRTTGCGDLSCLRALPLQSLATALNQTFFSDYQKGYFGYGDFYYGPAVDGNIIRGLPSVEFGAGKFSKVPIMVDHDALEGLAFTNFSVSTFPELVSDVKTLWPAWTPSFLSQLDSLYDSNTLLSWLSKFLSGTPLTTNLLADLISTYVSGVISSYNLIEQNLSGNGPFAQLSSIFGDAFVNCGTWTLANSFVKQRVPVWKAIYNSGILVHTAWDVTLLESVNGLTNYTQQAIVQDYVLSFVRDLDPNTVNTVSTSVQKPQWMQYGSTKNILQFNYTTTNN</sequence>
<keyword evidence="2 3" id="KW-0378">Hydrolase</keyword>
<evidence type="ECO:0000313" key="6">
    <source>
        <dbReference type="Proteomes" id="UP000308724"/>
    </source>
</evidence>
<dbReference type="InterPro" id="IPR002018">
    <property type="entry name" value="CarbesteraseB"/>
</dbReference>
<dbReference type="PANTHER" id="PTHR11559">
    <property type="entry name" value="CARBOXYLESTERASE"/>
    <property type="match status" value="1"/>
</dbReference>
<evidence type="ECO:0000256" key="3">
    <source>
        <dbReference type="RuleBase" id="RU361235"/>
    </source>
</evidence>
<proteinExistence type="inferred from homology"/>
<reference evidence="5 6" key="1">
    <citation type="submission" date="2018-10" db="EMBL/GenBank/DDBJ databases">
        <title>Fifty Aureobasidium pullulans genomes reveal a recombining polyextremotolerant generalist.</title>
        <authorList>
            <person name="Gostincar C."/>
            <person name="Turk M."/>
            <person name="Zajc J."/>
            <person name="Gunde-Cimerman N."/>
        </authorList>
    </citation>
    <scope>NUCLEOTIDE SEQUENCE [LARGE SCALE GENOMIC DNA]</scope>
    <source>
        <strain evidence="5 6">EXF-1645</strain>
    </source>
</reference>
<dbReference type="InterPro" id="IPR050309">
    <property type="entry name" value="Type-B_Carboxylest/Lipase"/>
</dbReference>
<comment type="similarity">
    <text evidence="1 3">Belongs to the type-B carboxylesterase/lipase family.</text>
</comment>
<gene>
    <name evidence="5" type="ORF">D6C78_11065</name>
</gene>
<dbReference type="PROSITE" id="PS00122">
    <property type="entry name" value="CARBOXYLESTERASE_B_1"/>
    <property type="match status" value="1"/>
</dbReference>
<name>A0A4T0B8Z0_AURPU</name>
<dbReference type="Proteomes" id="UP000308724">
    <property type="component" value="Unassembled WGS sequence"/>
</dbReference>
<dbReference type="AlphaFoldDB" id="A0A4T0B8Z0"/>
<evidence type="ECO:0000313" key="5">
    <source>
        <dbReference type="EMBL" id="TIA27512.1"/>
    </source>
</evidence>
<dbReference type="InterPro" id="IPR029058">
    <property type="entry name" value="AB_hydrolase_fold"/>
</dbReference>
<evidence type="ECO:0000259" key="4">
    <source>
        <dbReference type="Pfam" id="PF00135"/>
    </source>
</evidence>
<evidence type="ECO:0000256" key="2">
    <source>
        <dbReference type="ARBA" id="ARBA00022801"/>
    </source>
</evidence>
<protein>
    <recommendedName>
        <fullName evidence="3">Carboxylic ester hydrolase</fullName>
        <ecNumber evidence="3">3.1.1.-</ecNumber>
    </recommendedName>
</protein>